<evidence type="ECO:0000256" key="1">
    <source>
        <dbReference type="ARBA" id="ARBA00022729"/>
    </source>
</evidence>
<dbReference type="InterPro" id="IPR027385">
    <property type="entry name" value="Beta-barrel_OMP"/>
</dbReference>
<dbReference type="Pfam" id="PF13505">
    <property type="entry name" value="OMP_b-brl"/>
    <property type="match status" value="1"/>
</dbReference>
<evidence type="ECO:0000313" key="4">
    <source>
        <dbReference type="EMBL" id="VBB42932.1"/>
    </source>
</evidence>
<accession>A0A653A5H7</accession>
<name>A0A653A5H7_UNCDX</name>
<protein>
    <recommendedName>
        <fullName evidence="3">Outer membrane protein beta-barrel domain-containing protein</fullName>
    </recommendedName>
</protein>
<feature type="chain" id="PRO_5025001821" description="Outer membrane protein beta-barrel domain-containing protein" evidence="2">
    <location>
        <begin position="27"/>
        <end position="211"/>
    </location>
</feature>
<evidence type="ECO:0000256" key="2">
    <source>
        <dbReference type="SAM" id="SignalP"/>
    </source>
</evidence>
<sequence>MIKNSLIYRLTLLLSVLVLLPAAAQAQESKASVRLWGELAPLASGEAGSGAGAPDYDDTFDTGIGGGGEFAWRFCRWFSGVAGIGYEVFGGDTYQGISFDDLEVVPVYAGGRFHLLPGAAPWDVYLRLDLGAAYLSSVDISFRHLKGTYWDSSWVFLFGAGAGAEYRWGPWGVSFDVRARYLDSPESNLGRPSEADGFWTVPVTVGLNYHF</sequence>
<dbReference type="SUPFAM" id="SSF56925">
    <property type="entry name" value="OMPA-like"/>
    <property type="match status" value="1"/>
</dbReference>
<proteinExistence type="predicted"/>
<feature type="signal peptide" evidence="2">
    <location>
        <begin position="1"/>
        <end position="26"/>
    </location>
</feature>
<gene>
    <name evidence="4" type="ORF">TRIP_B250049</name>
</gene>
<dbReference type="InterPro" id="IPR011250">
    <property type="entry name" value="OMP/PagP_B-barrel"/>
</dbReference>
<evidence type="ECO:0000259" key="3">
    <source>
        <dbReference type="Pfam" id="PF13505"/>
    </source>
</evidence>
<dbReference type="EMBL" id="UPXX01000018">
    <property type="protein sequence ID" value="VBB42932.1"/>
    <property type="molecule type" value="Genomic_DNA"/>
</dbReference>
<reference evidence="4" key="1">
    <citation type="submission" date="2018-07" db="EMBL/GenBank/DDBJ databases">
        <authorList>
            <consortium name="Genoscope - CEA"/>
            <person name="William W."/>
        </authorList>
    </citation>
    <scope>NUCLEOTIDE SEQUENCE</scope>
    <source>
        <strain evidence="4">IK1</strain>
    </source>
</reference>
<keyword evidence="1 2" id="KW-0732">Signal</keyword>
<dbReference type="Gene3D" id="2.40.160.20">
    <property type="match status" value="1"/>
</dbReference>
<feature type="domain" description="Outer membrane protein beta-barrel" evidence="3">
    <location>
        <begin position="13"/>
        <end position="211"/>
    </location>
</feature>
<dbReference type="AlphaFoldDB" id="A0A653A5H7"/>
<organism evidence="4">
    <name type="scientific">Uncultured Desulfatiglans sp</name>
    <dbReference type="NCBI Taxonomy" id="1748965"/>
    <lineage>
        <taxon>Bacteria</taxon>
        <taxon>Pseudomonadati</taxon>
        <taxon>Thermodesulfobacteriota</taxon>
        <taxon>Desulfobacteria</taxon>
        <taxon>Desulfatiglandales</taxon>
        <taxon>Desulfatiglandaceae</taxon>
        <taxon>Desulfatiglans</taxon>
        <taxon>environmental samples</taxon>
    </lineage>
</organism>